<accession>A0AAV6V079</accession>
<comment type="caution">
    <text evidence="1">The sequence shown here is derived from an EMBL/GenBank/DDBJ whole genome shotgun (WGS) entry which is preliminary data.</text>
</comment>
<keyword evidence="2" id="KW-1185">Reference proteome</keyword>
<dbReference type="AlphaFoldDB" id="A0AAV6V079"/>
<sequence length="81" mass="9150">MISSPYQAHSDPHYPLPFITTKLCSHIGKKRKMAAHCESGVQLSRRLSMRKQLQGTGHLDGIVDTRDNIKECLEDEDGRSE</sequence>
<evidence type="ECO:0000313" key="2">
    <source>
        <dbReference type="Proteomes" id="UP000827092"/>
    </source>
</evidence>
<gene>
    <name evidence="1" type="ORF">JTE90_018447</name>
</gene>
<dbReference type="EMBL" id="JAFNEN010000220">
    <property type="protein sequence ID" value="KAG8189155.1"/>
    <property type="molecule type" value="Genomic_DNA"/>
</dbReference>
<dbReference type="Proteomes" id="UP000827092">
    <property type="component" value="Unassembled WGS sequence"/>
</dbReference>
<proteinExistence type="predicted"/>
<protein>
    <submittedName>
        <fullName evidence="1">Uncharacterized protein</fullName>
    </submittedName>
</protein>
<name>A0AAV6V079_9ARAC</name>
<evidence type="ECO:0000313" key="1">
    <source>
        <dbReference type="EMBL" id="KAG8189155.1"/>
    </source>
</evidence>
<organism evidence="1 2">
    <name type="scientific">Oedothorax gibbosus</name>
    <dbReference type="NCBI Taxonomy" id="931172"/>
    <lineage>
        <taxon>Eukaryota</taxon>
        <taxon>Metazoa</taxon>
        <taxon>Ecdysozoa</taxon>
        <taxon>Arthropoda</taxon>
        <taxon>Chelicerata</taxon>
        <taxon>Arachnida</taxon>
        <taxon>Araneae</taxon>
        <taxon>Araneomorphae</taxon>
        <taxon>Entelegynae</taxon>
        <taxon>Araneoidea</taxon>
        <taxon>Linyphiidae</taxon>
        <taxon>Erigoninae</taxon>
        <taxon>Oedothorax</taxon>
    </lineage>
</organism>
<reference evidence="1 2" key="1">
    <citation type="journal article" date="2022" name="Nat. Ecol. Evol.">
        <title>A masculinizing supergene underlies an exaggerated male reproductive morph in a spider.</title>
        <authorList>
            <person name="Hendrickx F."/>
            <person name="De Corte Z."/>
            <person name="Sonet G."/>
            <person name="Van Belleghem S.M."/>
            <person name="Kostlbacher S."/>
            <person name="Vangestel C."/>
        </authorList>
    </citation>
    <scope>NUCLEOTIDE SEQUENCE [LARGE SCALE GENOMIC DNA]</scope>
    <source>
        <strain evidence="1">W744_W776</strain>
    </source>
</reference>